<feature type="region of interest" description="Disordered" evidence="1">
    <location>
        <begin position="1"/>
        <end position="22"/>
    </location>
</feature>
<keyword evidence="3" id="KW-1185">Reference proteome</keyword>
<evidence type="ECO:0000256" key="1">
    <source>
        <dbReference type="SAM" id="MobiDB-lite"/>
    </source>
</evidence>
<comment type="caution">
    <text evidence="2">The sequence shown here is derived from an EMBL/GenBank/DDBJ whole genome shotgun (WGS) entry which is preliminary data.</text>
</comment>
<gene>
    <name evidence="2" type="ORF">E2562_013053</name>
</gene>
<dbReference type="AlphaFoldDB" id="A0A6G1DH89"/>
<dbReference type="Proteomes" id="UP000479710">
    <property type="component" value="Unassembled WGS sequence"/>
</dbReference>
<reference evidence="2 3" key="1">
    <citation type="submission" date="2019-11" db="EMBL/GenBank/DDBJ databases">
        <title>Whole genome sequence of Oryza granulata.</title>
        <authorList>
            <person name="Li W."/>
        </authorList>
    </citation>
    <scope>NUCLEOTIDE SEQUENCE [LARGE SCALE GENOMIC DNA]</scope>
    <source>
        <strain evidence="3">cv. Menghai</strain>
        <tissue evidence="2">Leaf</tissue>
    </source>
</reference>
<name>A0A6G1DH89_9ORYZ</name>
<protein>
    <submittedName>
        <fullName evidence="2">Uncharacterized protein</fullName>
    </submittedName>
</protein>
<organism evidence="2 3">
    <name type="scientific">Oryza meyeriana var. granulata</name>
    <dbReference type="NCBI Taxonomy" id="110450"/>
    <lineage>
        <taxon>Eukaryota</taxon>
        <taxon>Viridiplantae</taxon>
        <taxon>Streptophyta</taxon>
        <taxon>Embryophyta</taxon>
        <taxon>Tracheophyta</taxon>
        <taxon>Spermatophyta</taxon>
        <taxon>Magnoliopsida</taxon>
        <taxon>Liliopsida</taxon>
        <taxon>Poales</taxon>
        <taxon>Poaceae</taxon>
        <taxon>BOP clade</taxon>
        <taxon>Oryzoideae</taxon>
        <taxon>Oryzeae</taxon>
        <taxon>Oryzinae</taxon>
        <taxon>Oryza</taxon>
        <taxon>Oryza meyeriana</taxon>
    </lineage>
</organism>
<proteinExistence type="predicted"/>
<evidence type="ECO:0000313" key="2">
    <source>
        <dbReference type="EMBL" id="KAF0912165.1"/>
    </source>
</evidence>
<accession>A0A6G1DH89</accession>
<feature type="region of interest" description="Disordered" evidence="1">
    <location>
        <begin position="40"/>
        <end position="70"/>
    </location>
</feature>
<evidence type="ECO:0000313" key="3">
    <source>
        <dbReference type="Proteomes" id="UP000479710"/>
    </source>
</evidence>
<sequence>MGSLDSAMKLNLEPYHSPLRRDGVATAKEAKLQSLNLLRTEGQASEYGDGLGGGGRQAKSADLEQADGPH</sequence>
<feature type="compositionally biased region" description="Basic and acidic residues" evidence="1">
    <location>
        <begin position="59"/>
        <end position="70"/>
    </location>
</feature>
<dbReference type="EMBL" id="SPHZ02000006">
    <property type="protein sequence ID" value="KAF0912165.1"/>
    <property type="molecule type" value="Genomic_DNA"/>
</dbReference>